<sequence>MKPVPMLRTERLQLRSLSLKDSDTIYSYFSNPEMTKYYGMEPFQSRLEADKFIKDFLDDYNMLFRWGIVEKSTNKLIGTCGFHAISEKHLRAEIGYEIEVGHWGKGYATEAIRALVHYGFDTMKFQRIGANVYPENVGSRKVLEKVGFTHEGMLRSYLFQGGSFHDANVFSILKKEMLENREQ</sequence>
<protein>
    <submittedName>
        <fullName evidence="2">Ribosomal-protein-alanine N-acetyltransferase</fullName>
        <ecNumber evidence="2">2.3.1.267</ecNumber>
    </submittedName>
</protein>
<organism evidence="2 3">
    <name type="scientific">Sutcliffiella tianshenii</name>
    <dbReference type="NCBI Taxonomy" id="1463404"/>
    <lineage>
        <taxon>Bacteria</taxon>
        <taxon>Bacillati</taxon>
        <taxon>Bacillota</taxon>
        <taxon>Bacilli</taxon>
        <taxon>Bacillales</taxon>
        <taxon>Bacillaceae</taxon>
        <taxon>Sutcliffiella</taxon>
    </lineage>
</organism>
<dbReference type="SUPFAM" id="SSF55729">
    <property type="entry name" value="Acyl-CoA N-acyltransferases (Nat)"/>
    <property type="match status" value="1"/>
</dbReference>
<comment type="caution">
    <text evidence="2">The sequence shown here is derived from an EMBL/GenBank/DDBJ whole genome shotgun (WGS) entry which is preliminary data.</text>
</comment>
<dbReference type="Pfam" id="PF13302">
    <property type="entry name" value="Acetyltransf_3"/>
    <property type="match status" value="1"/>
</dbReference>
<keyword evidence="3" id="KW-1185">Reference proteome</keyword>
<keyword evidence="2" id="KW-0808">Transferase</keyword>
<gene>
    <name evidence="2" type="ORF">JOC95_004043</name>
</gene>
<evidence type="ECO:0000313" key="3">
    <source>
        <dbReference type="Proteomes" id="UP000737402"/>
    </source>
</evidence>
<dbReference type="PROSITE" id="PS51186">
    <property type="entry name" value="GNAT"/>
    <property type="match status" value="1"/>
</dbReference>
<dbReference type="PANTHER" id="PTHR43792:SF9">
    <property type="entry name" value="RIBOSOMAL-PROTEIN-ALANINE ACETYLTRANSFERASE"/>
    <property type="match status" value="1"/>
</dbReference>
<evidence type="ECO:0000313" key="2">
    <source>
        <dbReference type="EMBL" id="MBM7622132.1"/>
    </source>
</evidence>
<evidence type="ECO:0000259" key="1">
    <source>
        <dbReference type="PROSITE" id="PS51186"/>
    </source>
</evidence>
<dbReference type="InterPro" id="IPR016181">
    <property type="entry name" value="Acyl_CoA_acyltransferase"/>
</dbReference>
<dbReference type="EMBL" id="JAFBED010000014">
    <property type="protein sequence ID" value="MBM7622132.1"/>
    <property type="molecule type" value="Genomic_DNA"/>
</dbReference>
<dbReference type="RefSeq" id="WP_204419478.1">
    <property type="nucleotide sequence ID" value="NZ_JAFBED010000014.1"/>
</dbReference>
<reference evidence="2 3" key="1">
    <citation type="submission" date="2021-01" db="EMBL/GenBank/DDBJ databases">
        <title>Genomic Encyclopedia of Type Strains, Phase IV (KMG-IV): sequencing the most valuable type-strain genomes for metagenomic binning, comparative biology and taxonomic classification.</title>
        <authorList>
            <person name="Goeker M."/>
        </authorList>
    </citation>
    <scope>NUCLEOTIDE SEQUENCE [LARGE SCALE GENOMIC DNA]</scope>
    <source>
        <strain evidence="2 3">DSM 25879</strain>
    </source>
</reference>
<accession>A0ABS2P593</accession>
<dbReference type="Gene3D" id="3.40.630.30">
    <property type="match status" value="1"/>
</dbReference>
<dbReference type="EC" id="2.3.1.267" evidence="2"/>
<proteinExistence type="predicted"/>
<dbReference type="Proteomes" id="UP000737402">
    <property type="component" value="Unassembled WGS sequence"/>
</dbReference>
<dbReference type="InterPro" id="IPR051531">
    <property type="entry name" value="N-acetyltransferase"/>
</dbReference>
<keyword evidence="2" id="KW-0012">Acyltransferase</keyword>
<name>A0ABS2P593_9BACI</name>
<dbReference type="PANTHER" id="PTHR43792">
    <property type="entry name" value="GNAT FAMILY, PUTATIVE (AFU_ORTHOLOGUE AFUA_3G00765)-RELATED-RELATED"/>
    <property type="match status" value="1"/>
</dbReference>
<dbReference type="GO" id="GO:0008999">
    <property type="term" value="F:protein-N-terminal-alanine acetyltransferase activity"/>
    <property type="evidence" value="ECO:0007669"/>
    <property type="project" value="UniProtKB-EC"/>
</dbReference>
<feature type="domain" description="N-acetyltransferase" evidence="1">
    <location>
        <begin position="12"/>
        <end position="179"/>
    </location>
</feature>
<dbReference type="InterPro" id="IPR000182">
    <property type="entry name" value="GNAT_dom"/>
</dbReference>